<dbReference type="RefSeq" id="XP_004998600.1">
    <property type="nucleotide sequence ID" value="XM_004998543.1"/>
</dbReference>
<sequence>MDDANDNIRGELLRFLTHGDVNLARLVPRLLDHLEARPRNHWRQHERAHERRLHPHARPRPVSPPQSPPPRRRQHLDPRAAAPLPVDGENDHNADEPNLQLPPEQQQREDGGLRVGGLVMPAPDDRQRQDSSSSSGGSSSGGSDDDDSVRRDSNSSQDGSSPKGANERRRSSSSDERIEEVAAHGNGPAQQGLHHQHEHADDGALDLQAQPDHREGNPGPACVICKRPDARGPERVCRLCHVAVYRRVQTWFLQERQRQYMHVDELRISFIQHMTRSAERCISGGMCDVDSLHFSRNNDRCSRCIAMWDAQINHNHLHFCILLVLRHAAEA</sequence>
<proteinExistence type="predicted"/>
<feature type="compositionally biased region" description="Low complexity" evidence="1">
    <location>
        <begin position="96"/>
        <end position="105"/>
    </location>
</feature>
<keyword evidence="3" id="KW-1185">Reference proteome</keyword>
<feature type="compositionally biased region" description="Basic residues" evidence="1">
    <location>
        <begin position="50"/>
        <end position="59"/>
    </location>
</feature>
<evidence type="ECO:0000256" key="1">
    <source>
        <dbReference type="SAM" id="MobiDB-lite"/>
    </source>
</evidence>
<feature type="region of interest" description="Disordered" evidence="1">
    <location>
        <begin position="41"/>
        <end position="179"/>
    </location>
</feature>
<accession>F2TVD2</accession>
<dbReference type="GeneID" id="16067919"/>
<protein>
    <submittedName>
        <fullName evidence="2">Uncharacterized protein</fullName>
    </submittedName>
</protein>
<evidence type="ECO:0000313" key="2">
    <source>
        <dbReference type="EMBL" id="EGD72028.1"/>
    </source>
</evidence>
<reference evidence="2" key="1">
    <citation type="submission" date="2009-08" db="EMBL/GenBank/DDBJ databases">
        <title>Annotation of Salpingoeca rosetta.</title>
        <authorList>
            <consortium name="The Broad Institute Genome Sequencing Platform"/>
            <person name="Russ C."/>
            <person name="Cuomo C."/>
            <person name="Burger G."/>
            <person name="Gray M.W."/>
            <person name="Holland P.W.H."/>
            <person name="King N."/>
            <person name="Lang F.B.F."/>
            <person name="Roger A.J."/>
            <person name="Ruiz-Trillo I."/>
            <person name="Young S.K."/>
            <person name="Zeng Q."/>
            <person name="Gargeya S."/>
            <person name="Alvarado L."/>
            <person name="Berlin A."/>
            <person name="Chapman S.B."/>
            <person name="Chen Z."/>
            <person name="Freedman E."/>
            <person name="Gellesch M."/>
            <person name="Goldberg J."/>
            <person name="Griggs A."/>
            <person name="Gujja S."/>
            <person name="Heilman E."/>
            <person name="Heiman D."/>
            <person name="Howarth C."/>
            <person name="Mehta T."/>
            <person name="Neiman D."/>
            <person name="Pearson M."/>
            <person name="Roberts A."/>
            <person name="Saif S."/>
            <person name="Shea T."/>
            <person name="Shenoy N."/>
            <person name="Sisk P."/>
            <person name="Stolte C."/>
            <person name="Sykes S."/>
            <person name="White J."/>
            <person name="Yandava C."/>
            <person name="Haas B."/>
            <person name="Nusbaum C."/>
            <person name="Birren B."/>
        </authorList>
    </citation>
    <scope>NUCLEOTIDE SEQUENCE [LARGE SCALE GENOMIC DNA]</scope>
    <source>
        <strain evidence="2">ATCC 50818</strain>
    </source>
</reference>
<dbReference type="InParanoid" id="F2TVD2"/>
<feature type="compositionally biased region" description="Basic and acidic residues" evidence="1">
    <location>
        <begin position="165"/>
        <end position="179"/>
    </location>
</feature>
<dbReference type="KEGG" id="sre:PTSG_00044"/>
<dbReference type="EMBL" id="GL832955">
    <property type="protein sequence ID" value="EGD72028.1"/>
    <property type="molecule type" value="Genomic_DNA"/>
</dbReference>
<gene>
    <name evidence="2" type="ORF">PTSG_00044</name>
</gene>
<evidence type="ECO:0000313" key="3">
    <source>
        <dbReference type="Proteomes" id="UP000007799"/>
    </source>
</evidence>
<dbReference type="AlphaFoldDB" id="F2TVD2"/>
<organism evidence="3">
    <name type="scientific">Salpingoeca rosetta (strain ATCC 50818 / BSB-021)</name>
    <dbReference type="NCBI Taxonomy" id="946362"/>
    <lineage>
        <taxon>Eukaryota</taxon>
        <taxon>Choanoflagellata</taxon>
        <taxon>Craspedida</taxon>
        <taxon>Salpingoecidae</taxon>
        <taxon>Salpingoeca</taxon>
    </lineage>
</organism>
<dbReference type="Proteomes" id="UP000007799">
    <property type="component" value="Unassembled WGS sequence"/>
</dbReference>
<name>F2TVD2_SALR5</name>